<dbReference type="RefSeq" id="WP_248935310.1">
    <property type="nucleotide sequence ID" value="NZ_JAKILF010000002.1"/>
</dbReference>
<comment type="similarity">
    <text evidence="1">Belongs to the sulfatase family.</text>
</comment>
<comment type="caution">
    <text evidence="7">The sequence shown here is derived from an EMBL/GenBank/DDBJ whole genome shotgun (WGS) entry which is preliminary data.</text>
</comment>
<keyword evidence="4" id="KW-0106">Calcium</keyword>
<sequence>MRITGTLHWIMFGLLVNTAAAAQPPKTDDNKPNVLVVMADDMGFGHVAMNLDLAREASYNPQNLKRDSARYAPEQARAFAQKATPTLSKLAAEGVRFTNAYVPSPLCGPSRAALMTGRYPARFGIYNNADVKAAGLPVSETVLAKEFRNAGYRTAAIGKWHLSKGEGKAKKQLAQHPLDRGFDYFFGFDRSGTPYYGSEILEQNRTPAKAQGYLTDQLTDKAISFINQSDDDPFFLYLAYNAVHGPLREPAPEPYQKQFQSGDKYLDIFYAYLYALDQGVARVMQTLEDKGQLDNTIIMFLSDNGAPGGKPFPLPANAPFTGYKGQVWQGGTRVPVVIWGPDSLIKGGRVEEAVISSMDLLPTGLAATGSPLPDNLDGQNLLPGLQAGKVEGRNLYWASQVSHHWGFIRDKKGKKIDDKATAEPAWAVRSDNWMLRYWADSDKLELFDMSTDHAELKDLAAKHPQVVQSLSRDYAAWFNTLAKPAGWDQQYWRKLAVEE</sequence>
<dbReference type="InterPro" id="IPR017850">
    <property type="entry name" value="Alkaline_phosphatase_core_sf"/>
</dbReference>
<dbReference type="InterPro" id="IPR024607">
    <property type="entry name" value="Sulfatase_CS"/>
</dbReference>
<keyword evidence="8" id="KW-1185">Reference proteome</keyword>
<feature type="chain" id="PRO_5046988354" evidence="5">
    <location>
        <begin position="22"/>
        <end position="499"/>
    </location>
</feature>
<evidence type="ECO:0000256" key="3">
    <source>
        <dbReference type="ARBA" id="ARBA00022801"/>
    </source>
</evidence>
<dbReference type="PROSITE" id="PS00523">
    <property type="entry name" value="SULFATASE_1"/>
    <property type="match status" value="1"/>
</dbReference>
<keyword evidence="2" id="KW-0479">Metal-binding</keyword>
<evidence type="ECO:0000256" key="4">
    <source>
        <dbReference type="ARBA" id="ARBA00022837"/>
    </source>
</evidence>
<keyword evidence="3" id="KW-0378">Hydrolase</keyword>
<protein>
    <submittedName>
        <fullName evidence="7">Sulfatase</fullName>
    </submittedName>
</protein>
<name>A0ABV7GD39_9GAMM</name>
<accession>A0ABV7GD39</accession>
<evidence type="ECO:0000259" key="6">
    <source>
        <dbReference type="Pfam" id="PF00884"/>
    </source>
</evidence>
<dbReference type="Gene3D" id="3.40.720.10">
    <property type="entry name" value="Alkaline Phosphatase, subunit A"/>
    <property type="match status" value="1"/>
</dbReference>
<dbReference type="PANTHER" id="PTHR42693">
    <property type="entry name" value="ARYLSULFATASE FAMILY MEMBER"/>
    <property type="match status" value="1"/>
</dbReference>
<evidence type="ECO:0000256" key="1">
    <source>
        <dbReference type="ARBA" id="ARBA00008779"/>
    </source>
</evidence>
<keyword evidence="5" id="KW-0732">Signal</keyword>
<dbReference type="Proteomes" id="UP001595621">
    <property type="component" value="Unassembled WGS sequence"/>
</dbReference>
<organism evidence="7 8">
    <name type="scientific">Shewanella submarina</name>
    <dbReference type="NCBI Taxonomy" id="2016376"/>
    <lineage>
        <taxon>Bacteria</taxon>
        <taxon>Pseudomonadati</taxon>
        <taxon>Pseudomonadota</taxon>
        <taxon>Gammaproteobacteria</taxon>
        <taxon>Alteromonadales</taxon>
        <taxon>Shewanellaceae</taxon>
        <taxon>Shewanella</taxon>
    </lineage>
</organism>
<dbReference type="PANTHER" id="PTHR42693:SF53">
    <property type="entry name" value="ENDO-4-O-SULFATASE"/>
    <property type="match status" value="1"/>
</dbReference>
<proteinExistence type="inferred from homology"/>
<evidence type="ECO:0000313" key="7">
    <source>
        <dbReference type="EMBL" id="MFC3137396.1"/>
    </source>
</evidence>
<gene>
    <name evidence="7" type="ORF">ACFOE0_04250</name>
</gene>
<dbReference type="SUPFAM" id="SSF53649">
    <property type="entry name" value="Alkaline phosphatase-like"/>
    <property type="match status" value="1"/>
</dbReference>
<evidence type="ECO:0000256" key="5">
    <source>
        <dbReference type="SAM" id="SignalP"/>
    </source>
</evidence>
<dbReference type="InterPro" id="IPR000917">
    <property type="entry name" value="Sulfatase_N"/>
</dbReference>
<dbReference type="InterPro" id="IPR050738">
    <property type="entry name" value="Sulfatase"/>
</dbReference>
<reference evidence="8" key="1">
    <citation type="journal article" date="2019" name="Int. J. Syst. Evol. Microbiol.">
        <title>The Global Catalogue of Microorganisms (GCM) 10K type strain sequencing project: providing services to taxonomists for standard genome sequencing and annotation.</title>
        <authorList>
            <consortium name="The Broad Institute Genomics Platform"/>
            <consortium name="The Broad Institute Genome Sequencing Center for Infectious Disease"/>
            <person name="Wu L."/>
            <person name="Ma J."/>
        </authorList>
    </citation>
    <scope>NUCLEOTIDE SEQUENCE [LARGE SCALE GENOMIC DNA]</scope>
    <source>
        <strain evidence="8">KCTC 52277</strain>
    </source>
</reference>
<dbReference type="Gene3D" id="3.30.1120.10">
    <property type="match status" value="1"/>
</dbReference>
<feature type="signal peptide" evidence="5">
    <location>
        <begin position="1"/>
        <end position="21"/>
    </location>
</feature>
<evidence type="ECO:0000313" key="8">
    <source>
        <dbReference type="Proteomes" id="UP001595621"/>
    </source>
</evidence>
<dbReference type="EMBL" id="JBHRTD010000006">
    <property type="protein sequence ID" value="MFC3137396.1"/>
    <property type="molecule type" value="Genomic_DNA"/>
</dbReference>
<feature type="domain" description="Sulfatase N-terminal" evidence="6">
    <location>
        <begin position="32"/>
        <end position="369"/>
    </location>
</feature>
<dbReference type="PROSITE" id="PS00149">
    <property type="entry name" value="SULFATASE_2"/>
    <property type="match status" value="1"/>
</dbReference>
<dbReference type="Pfam" id="PF00884">
    <property type="entry name" value="Sulfatase"/>
    <property type="match status" value="1"/>
</dbReference>
<evidence type="ECO:0000256" key="2">
    <source>
        <dbReference type="ARBA" id="ARBA00022723"/>
    </source>
</evidence>